<evidence type="ECO:0000313" key="2">
    <source>
        <dbReference type="Proteomes" id="UP000444721"/>
    </source>
</evidence>
<proteinExistence type="predicted"/>
<dbReference type="GeneID" id="68116192"/>
<dbReference type="VEuPathDB" id="AmoebaDB:NF0077130"/>
<dbReference type="OMA" id="TEVTHDI"/>
<gene>
    <name evidence="1" type="ORF">FDP41_008975</name>
</gene>
<comment type="caution">
    <text evidence="1">The sequence shown here is derived from an EMBL/GenBank/DDBJ whole genome shotgun (WGS) entry which is preliminary data.</text>
</comment>
<accession>A0A6A5BDF2</accession>
<evidence type="ECO:0000313" key="1">
    <source>
        <dbReference type="EMBL" id="KAF0972726.1"/>
    </source>
</evidence>
<dbReference type="Proteomes" id="UP000444721">
    <property type="component" value="Unassembled WGS sequence"/>
</dbReference>
<sequence>MQSSSLEDNIKKKLRRLQKLTHKALLSKTLARSKNKLTEVTHDILSSEIEGTDQHFFLKCSNCKIIFSGDCSASNSDLSANTTTFRSPFFNNNHFEMPISFMIYTENSTSFDGVMKHEYSNGIGVLYYLNKIALQLFLQSLSFTFQQIQESQTLSDDDVLKFSILSVLLPSSCLATSSVDEFFERQSKYFQCSTSIEY</sequence>
<organism evidence="1 2">
    <name type="scientific">Naegleria fowleri</name>
    <name type="common">Brain eating amoeba</name>
    <dbReference type="NCBI Taxonomy" id="5763"/>
    <lineage>
        <taxon>Eukaryota</taxon>
        <taxon>Discoba</taxon>
        <taxon>Heterolobosea</taxon>
        <taxon>Tetramitia</taxon>
        <taxon>Eutetramitia</taxon>
        <taxon>Vahlkampfiidae</taxon>
        <taxon>Naegleria</taxon>
    </lineage>
</organism>
<dbReference type="VEuPathDB" id="AmoebaDB:FDP41_008975"/>
<dbReference type="EMBL" id="VFQX01000066">
    <property type="protein sequence ID" value="KAF0972726.1"/>
    <property type="molecule type" value="Genomic_DNA"/>
</dbReference>
<dbReference type="RefSeq" id="XP_044557440.1">
    <property type="nucleotide sequence ID" value="XM_044712884.1"/>
</dbReference>
<dbReference type="AlphaFoldDB" id="A0A6A5BDF2"/>
<name>A0A6A5BDF2_NAEFO</name>
<keyword evidence="2" id="KW-1185">Reference proteome</keyword>
<reference evidence="1 2" key="1">
    <citation type="journal article" date="2019" name="Sci. Rep.">
        <title>Nanopore sequencing improves the draft genome of the human pathogenic amoeba Naegleria fowleri.</title>
        <authorList>
            <person name="Liechti N."/>
            <person name="Schurch N."/>
            <person name="Bruggmann R."/>
            <person name="Wittwer M."/>
        </authorList>
    </citation>
    <scope>NUCLEOTIDE SEQUENCE [LARGE SCALE GENOMIC DNA]</scope>
    <source>
        <strain evidence="1 2">ATCC 30894</strain>
    </source>
</reference>
<dbReference type="OrthoDB" id="10363465at2759"/>
<protein>
    <submittedName>
        <fullName evidence="1">Uncharacterized protein</fullName>
    </submittedName>
</protein>